<dbReference type="Pfam" id="PF25148">
    <property type="entry name" value="DUF7824"/>
    <property type="match status" value="1"/>
</dbReference>
<protein>
    <submittedName>
        <fullName evidence="4">Uncharacterized protein</fullName>
    </submittedName>
</protein>
<evidence type="ECO:0000259" key="1">
    <source>
        <dbReference type="Pfam" id="PF20103"/>
    </source>
</evidence>
<evidence type="ECO:0000259" key="3">
    <source>
        <dbReference type="Pfam" id="PF25149"/>
    </source>
</evidence>
<dbReference type="EMBL" id="DAAYTU010000012">
    <property type="protein sequence ID" value="HAG5770646.1"/>
    <property type="molecule type" value="Genomic_DNA"/>
</dbReference>
<reference evidence="4" key="1">
    <citation type="journal article" date="2018" name="Genome Biol.">
        <title>SKESA: strategic k-mer extension for scrupulous assemblies.</title>
        <authorList>
            <person name="Souvorov A."/>
            <person name="Agarwala R."/>
            <person name="Lipman D.J."/>
        </authorList>
    </citation>
    <scope>NUCLEOTIDE SEQUENCE [LARGE SCALE GENOMIC DNA]</scope>
    <source>
        <strain evidence="4">1839</strain>
    </source>
</reference>
<feature type="domain" description="DUF7824" evidence="2">
    <location>
        <begin position="405"/>
        <end position="624"/>
    </location>
</feature>
<feature type="domain" description="DUF7825" evidence="3">
    <location>
        <begin position="687"/>
        <end position="891"/>
    </location>
</feature>
<dbReference type="InterPro" id="IPR056726">
    <property type="entry name" value="DUF7824"/>
</dbReference>
<dbReference type="Pfam" id="PF20103">
    <property type="entry name" value="DUF6493"/>
    <property type="match status" value="1"/>
</dbReference>
<organism evidence="4">
    <name type="scientific">Escherichia coli</name>
    <dbReference type="NCBI Taxonomy" id="562"/>
    <lineage>
        <taxon>Bacteria</taxon>
        <taxon>Pseudomonadati</taxon>
        <taxon>Pseudomonadota</taxon>
        <taxon>Gammaproteobacteria</taxon>
        <taxon>Enterobacterales</taxon>
        <taxon>Enterobacteriaceae</taxon>
        <taxon>Escherichia</taxon>
    </lineage>
</organism>
<dbReference type="InterPro" id="IPR045472">
    <property type="entry name" value="DUF6493"/>
</dbReference>
<dbReference type="AlphaFoldDB" id="A0A765T5Y6"/>
<dbReference type="InterPro" id="IPR056727">
    <property type="entry name" value="DUF7825"/>
</dbReference>
<feature type="domain" description="DUF6493" evidence="1">
    <location>
        <begin position="2"/>
        <end position="302"/>
    </location>
</feature>
<comment type="caution">
    <text evidence="4">The sequence shown here is derived from an EMBL/GenBank/DDBJ whole genome shotgun (WGS) entry which is preliminary data.</text>
</comment>
<dbReference type="Pfam" id="PF25149">
    <property type="entry name" value="DUF7825"/>
    <property type="match status" value="1"/>
</dbReference>
<accession>A0A765T5Y6</accession>
<gene>
    <name evidence="4" type="ORF">GGB84_002309</name>
</gene>
<proteinExistence type="predicted"/>
<evidence type="ECO:0000259" key="2">
    <source>
        <dbReference type="Pfam" id="PF25148"/>
    </source>
</evidence>
<sequence>MNDIKEQYSNIIEHGNSEQLIVLLKGLNEKSRKDLVPLIKKDIKRLTGYKEISRDRWRIIGSEIQFRMLGVAILCCYNKKDCNNIKSIVFRNNHYLDAALELFSPDWFTDYINIFAGKDGCPFNYEQISDWVAAGYLTNVSPMLIAKSIIHSITLQKHSFTLDVHLWEIFNYPCNISWTDRWDRAQEKPDDADEQKWIYYFKKFSKDKRIDRMRVLKESLLAVNRGFNKDQTNWYMALFTALEPTENECLHLQRELFSVCHCPHNKPIATILNIIKSLILNPGFDNDEFINHLPLLFSSIIKGTVNSTLILADKLASQYPDKRTIICYHLTGVFINKNPGLQDKTAKIIAKYGDPADAELSVLLDSYTNSLLTGAREVLTDFLDAKPMVADDALQLHSVMPLIRDDNRILEIKTWDDFVFLAGRACLNLESYHFDLFPAALLRFAPQINKDNISQLEPAFGLAVKTLQSGSVSVGAFDKILATFILEFSGDLLRELPNKNISIKYNQYLAIINNENKNLKLNWGFHEWQKSTKAKFQPWIDILINVLHSLQKTEPLPLLSTPTHLPCFIDPYTLVQRLKKYQAATQVPDNFDFQLAIQRCVTPENEINLAGLSQNDTALLNYFFYGDVKSLKCVENDDLALSAIITRNASHYDLASFEYGLILLNKNNLPAKIISNDFPWCLETKIQTAPYLKEEFSYKQLSVDIPRNWQQENTSLFYAFSFMKASADLATDKHRLLFSFPVAHDLFLVQFIAYHFKTEYNESRDIIHLLQAMLELPLPLTPMGHLLTAFCMLHADKTVRVLAGELWIDKLRYPQGVNSTHIGDILGRLEKENWAPLKRFTDLAMQSLINISSRHNQSLLEMVTAMDSHLNTVKITNYKKLNELQLELTRKS</sequence>
<name>A0A765T5Y6_ECOLX</name>
<evidence type="ECO:0000313" key="4">
    <source>
        <dbReference type="EMBL" id="HAG5770646.1"/>
    </source>
</evidence>
<reference evidence="4" key="2">
    <citation type="submission" date="2020-02" db="EMBL/GenBank/DDBJ databases">
        <authorList>
            <consortium name="NCBI Pathogen Detection Project"/>
        </authorList>
    </citation>
    <scope>NUCLEOTIDE SEQUENCE</scope>
    <source>
        <strain evidence="4">1839</strain>
    </source>
</reference>